<keyword evidence="3" id="KW-1185">Reference proteome</keyword>
<evidence type="ECO:0000313" key="2">
    <source>
        <dbReference type="EMBL" id="CAJ1380701.1"/>
    </source>
</evidence>
<dbReference type="Proteomes" id="UP001178507">
    <property type="component" value="Unassembled WGS sequence"/>
</dbReference>
<dbReference type="AlphaFoldDB" id="A0AA36MUT0"/>
<protein>
    <submittedName>
        <fullName evidence="2">Uncharacterized protein</fullName>
    </submittedName>
</protein>
<evidence type="ECO:0000313" key="3">
    <source>
        <dbReference type="Proteomes" id="UP001178507"/>
    </source>
</evidence>
<feature type="transmembrane region" description="Helical" evidence="1">
    <location>
        <begin position="224"/>
        <end position="249"/>
    </location>
</feature>
<reference evidence="2" key="1">
    <citation type="submission" date="2023-08" db="EMBL/GenBank/DDBJ databases">
        <authorList>
            <person name="Chen Y."/>
            <person name="Shah S."/>
            <person name="Dougan E. K."/>
            <person name="Thang M."/>
            <person name="Chan C."/>
        </authorList>
    </citation>
    <scope>NUCLEOTIDE SEQUENCE</scope>
</reference>
<dbReference type="EMBL" id="CAUJNA010000740">
    <property type="protein sequence ID" value="CAJ1380701.1"/>
    <property type="molecule type" value="Genomic_DNA"/>
</dbReference>
<organism evidence="2 3">
    <name type="scientific">Effrenium voratum</name>
    <dbReference type="NCBI Taxonomy" id="2562239"/>
    <lineage>
        <taxon>Eukaryota</taxon>
        <taxon>Sar</taxon>
        <taxon>Alveolata</taxon>
        <taxon>Dinophyceae</taxon>
        <taxon>Suessiales</taxon>
        <taxon>Symbiodiniaceae</taxon>
        <taxon>Effrenium</taxon>
    </lineage>
</organism>
<evidence type="ECO:0000256" key="1">
    <source>
        <dbReference type="SAM" id="Phobius"/>
    </source>
</evidence>
<feature type="transmembrane region" description="Helical" evidence="1">
    <location>
        <begin position="732"/>
        <end position="755"/>
    </location>
</feature>
<keyword evidence="1" id="KW-1133">Transmembrane helix</keyword>
<accession>A0AA36MUT0</accession>
<gene>
    <name evidence="2" type="ORF">EVOR1521_LOCUS8585</name>
</gene>
<comment type="caution">
    <text evidence="2">The sequence shown here is derived from an EMBL/GenBank/DDBJ whole genome shotgun (WGS) entry which is preliminary data.</text>
</comment>
<proteinExistence type="predicted"/>
<name>A0AA36MUT0_9DINO</name>
<keyword evidence="1" id="KW-0472">Membrane</keyword>
<feature type="transmembrane region" description="Helical" evidence="1">
    <location>
        <begin position="804"/>
        <end position="829"/>
    </location>
</feature>
<sequence>MRPRARHARCDAESSFIYASLPDAQTLIAEGVISLHTAGLDSQPVGDSFLSQPTVVIFESSVPELQQEQTPGKWQHLYKTYVKTRPPEPVDAAGDPIDQAEAEEEFDDEQIGPTIGDFTRYRMHFQEQNRLTLDPTWCFGKQGPLYLVACAVNGSMYRDQDFKGFVAGQKAAPPPFNDRCLEVSGRCAHACLVDQPPMSNCSSDGTILQSTLVGPVQWETNDSMAVRILCYMLILCFSLKVVLLCPGIFSGYAHYRRYDPDLTSYLRCINVCIPSWGEKKSITLRSLIGAVACMPKACECRFHVTLVDDHHREEMRQLLQILTRIIEAIPGFDGKFTTEENVRQFFHNWVEGTKRIANCQVCPLALSCQDAAEYLSGRLTLETLRENTWSWMDRRHLQPLETAVQQLHQALRNTSDEVFDLHTDAVQDWEPKDRNALALRVHYLARASGIRSFDLRPDARSRPEEDERTVKSQHVAPGIYYYKVPQTAENSQWLHVRSKIKEMVYGLEEQDSFEQFVPIHTSRGLPGALNFAANYMNLYGDDRDVSPYLFSICDPYHQYQPDFFHTTIPLFFDRSGDLNDEVGFTQCPLYFHELADELDYLDGNNAQFFRFHSMIQNCCGGVSAWDTNSTRLLHREDQTMMWTYERKRVREADRKRTAHLVERRSFPETCKVEHIASSVNQVLKGQHSRFINRRLSYGMSRSGTEALASMQRTAEGYVLFWLQSFFGRRQAFMLWLSLIFFVFFVVWLCILVGNISQGMLVVEMGVLQKNTIDEILEPMVDLFRNFVNMVGSNYFGNKPSLIKIYVTTAVEFAVWLGGLSICLLALFLVTECFKAGRFVWKSGG</sequence>
<keyword evidence="1" id="KW-0812">Transmembrane</keyword>